<keyword evidence="2" id="KW-1185">Reference proteome</keyword>
<sequence length="543" mass="58765">MSDHPILTIIDVAAPDAYPAITAATESAEWPALTERLERTAEDYRRAPSLHALVQLEGTLHAILRARRDTLDAWTDAEPDNGWAWLMLGMADTYAGLDARGEETADMLTDAEWDQVATHMNRAQEPLARALQLGVQPGPALAAIGQAATVMGLSEEDHQHLMAQLTEADPNWLPAWSNALARSEARWGGSLAHMGEVLTLAGQAITAPELHRTLTAEYWWWRANRAGALDGDLVTARGHARAGLEDCPPGRMRANLLVLEAQILSAMDASAQEVAESWQAAVDAAPDDPDHQFDLGLAWVMAGDIARATAVFAKLAEATGPKGTEAANFLGRRLARGDRGFPRDRAAAERWFHLAAERGPTGKLNLAELRLEDDPHSEEALTLCHAAIEEGNGYGALPLARAHLARGEQAEARAVLIDVPADFAACKYALARGLDEGWFGAADPLAALKVSSSVLPQVFDPYLSVLHMTLLSAQGHWDAAREHGGWLLEEVAAGQLELPEPLLNEVQRLMGEIPKPGLGGLLKRTFSNTRLRMEVESPELWAT</sequence>
<dbReference type="Gene3D" id="1.25.40.10">
    <property type="entry name" value="Tetratricopeptide repeat domain"/>
    <property type="match status" value="1"/>
</dbReference>
<organism evidence="1 2">
    <name type="scientific">Alloalcanivorax profundimaris</name>
    <dbReference type="NCBI Taxonomy" id="2735259"/>
    <lineage>
        <taxon>Bacteria</taxon>
        <taxon>Pseudomonadati</taxon>
        <taxon>Pseudomonadota</taxon>
        <taxon>Gammaproteobacteria</taxon>
        <taxon>Oceanospirillales</taxon>
        <taxon>Alcanivoracaceae</taxon>
        <taxon>Alloalcanivorax</taxon>
    </lineage>
</organism>
<proteinExistence type="predicted"/>
<accession>A0ABS0AU33</accession>
<dbReference type="SMART" id="SM00671">
    <property type="entry name" value="SEL1"/>
    <property type="match status" value="1"/>
</dbReference>
<dbReference type="SUPFAM" id="SSF48452">
    <property type="entry name" value="TPR-like"/>
    <property type="match status" value="1"/>
</dbReference>
<dbReference type="RefSeq" id="WP_194865802.1">
    <property type="nucleotide sequence ID" value="NZ_ARXX01000052.1"/>
</dbReference>
<dbReference type="Proteomes" id="UP000662703">
    <property type="component" value="Unassembled WGS sequence"/>
</dbReference>
<dbReference type="InterPro" id="IPR011990">
    <property type="entry name" value="TPR-like_helical_dom_sf"/>
</dbReference>
<dbReference type="EMBL" id="ARXX01000052">
    <property type="protein sequence ID" value="MBF5057623.1"/>
    <property type="molecule type" value="Genomic_DNA"/>
</dbReference>
<comment type="caution">
    <text evidence="1">The sequence shown here is derived from an EMBL/GenBank/DDBJ whole genome shotgun (WGS) entry which is preliminary data.</text>
</comment>
<evidence type="ECO:0000313" key="2">
    <source>
        <dbReference type="Proteomes" id="UP000662703"/>
    </source>
</evidence>
<protein>
    <recommendedName>
        <fullName evidence="3">Sel1 repeat family protein</fullName>
    </recommendedName>
</protein>
<dbReference type="InterPro" id="IPR006597">
    <property type="entry name" value="Sel1-like"/>
</dbReference>
<dbReference type="SUPFAM" id="SSF81901">
    <property type="entry name" value="HCP-like"/>
    <property type="match status" value="1"/>
</dbReference>
<name>A0ABS0AU33_9GAMM</name>
<reference evidence="1 2" key="1">
    <citation type="submission" date="2012-09" db="EMBL/GenBank/DDBJ databases">
        <title>Genome Sequence of alkane-degrading Bacterium Alcanivorax sp. 521-1.</title>
        <authorList>
            <person name="Lai Q."/>
            <person name="Shao Z."/>
        </authorList>
    </citation>
    <scope>NUCLEOTIDE SEQUENCE [LARGE SCALE GENOMIC DNA]</scope>
    <source>
        <strain evidence="1 2">521-1</strain>
    </source>
</reference>
<evidence type="ECO:0000313" key="1">
    <source>
        <dbReference type="EMBL" id="MBF5057623.1"/>
    </source>
</evidence>
<evidence type="ECO:0008006" key="3">
    <source>
        <dbReference type="Google" id="ProtNLM"/>
    </source>
</evidence>
<gene>
    <name evidence="1" type="ORF">Y5W_02917</name>
</gene>